<accession>A0A7J5ULX3</accession>
<keyword evidence="4" id="KW-1185">Reference proteome</keyword>
<dbReference type="AlphaFoldDB" id="A0A7J5ULX3"/>
<organism evidence="3 4">
    <name type="scientific">Georgenia thermotolerans</name>
    <dbReference type="NCBI Taxonomy" id="527326"/>
    <lineage>
        <taxon>Bacteria</taxon>
        <taxon>Bacillati</taxon>
        <taxon>Actinomycetota</taxon>
        <taxon>Actinomycetes</taxon>
        <taxon>Micrococcales</taxon>
        <taxon>Bogoriellaceae</taxon>
        <taxon>Georgenia</taxon>
    </lineage>
</organism>
<reference evidence="3 4" key="1">
    <citation type="submission" date="2019-10" db="EMBL/GenBank/DDBJ databases">
        <title>Georgenia wutianyii sp. nov. and Georgenia yuyongxinii sp. nov. isolated from plateau pika (Ochotona curzoniae) in the Qinghai-Tibet plateau of China.</title>
        <authorList>
            <person name="Tian Z."/>
        </authorList>
    </citation>
    <scope>NUCLEOTIDE SEQUENCE [LARGE SCALE GENOMIC DNA]</scope>
    <source>
        <strain evidence="3 4">DSM 21501</strain>
    </source>
</reference>
<evidence type="ECO:0000256" key="1">
    <source>
        <dbReference type="SAM" id="MobiDB-lite"/>
    </source>
</evidence>
<dbReference type="Pfam" id="PF18970">
    <property type="entry name" value="DUF5709"/>
    <property type="match status" value="1"/>
</dbReference>
<dbReference type="OrthoDB" id="3212066at2"/>
<feature type="compositionally biased region" description="Acidic residues" evidence="1">
    <location>
        <begin position="16"/>
        <end position="27"/>
    </location>
</feature>
<dbReference type="RefSeq" id="WP_152201091.1">
    <property type="nucleotide sequence ID" value="NZ_VUKF01000006.1"/>
</dbReference>
<protein>
    <recommendedName>
        <fullName evidence="2">DUF5709 domain-containing protein</fullName>
    </recommendedName>
</protein>
<gene>
    <name evidence="3" type="ORF">GB883_16915</name>
</gene>
<evidence type="ECO:0000313" key="4">
    <source>
        <dbReference type="Proteomes" id="UP000451860"/>
    </source>
</evidence>
<comment type="caution">
    <text evidence="3">The sequence shown here is derived from an EMBL/GenBank/DDBJ whole genome shotgun (WGS) entry which is preliminary data.</text>
</comment>
<sequence>MSTPFVFPDPGRLLDDESWPSDAEDGLPDLDADVLGVAVLDAGRRPVGRLVALPDDDDDTDEVGEWQDVLAEDVGAAGGDLSAEEAAMHLLPHDAAGGLTDHEDEYGPVYDERR</sequence>
<name>A0A7J5ULX3_9MICO</name>
<dbReference type="EMBL" id="WHJE01000111">
    <property type="protein sequence ID" value="KAE8762913.1"/>
    <property type="molecule type" value="Genomic_DNA"/>
</dbReference>
<dbReference type="InterPro" id="IPR043763">
    <property type="entry name" value="DUF5709"/>
</dbReference>
<proteinExistence type="predicted"/>
<evidence type="ECO:0000259" key="2">
    <source>
        <dbReference type="Pfam" id="PF18970"/>
    </source>
</evidence>
<feature type="region of interest" description="Disordered" evidence="1">
    <location>
        <begin position="92"/>
        <end position="114"/>
    </location>
</feature>
<feature type="domain" description="DUF5709" evidence="2">
    <location>
        <begin position="42"/>
        <end position="91"/>
    </location>
</feature>
<dbReference type="Proteomes" id="UP000451860">
    <property type="component" value="Unassembled WGS sequence"/>
</dbReference>
<evidence type="ECO:0000313" key="3">
    <source>
        <dbReference type="EMBL" id="KAE8762913.1"/>
    </source>
</evidence>
<feature type="region of interest" description="Disordered" evidence="1">
    <location>
        <begin position="1"/>
        <end position="27"/>
    </location>
</feature>